<dbReference type="AlphaFoldDB" id="A0A2A4AEB9"/>
<evidence type="ECO:0000313" key="7">
    <source>
        <dbReference type="Proteomes" id="UP000218690"/>
    </source>
</evidence>
<feature type="region of interest" description="Disordered" evidence="3">
    <location>
        <begin position="23"/>
        <end position="49"/>
    </location>
</feature>
<evidence type="ECO:0000256" key="2">
    <source>
        <dbReference type="ARBA" id="ARBA00093774"/>
    </source>
</evidence>
<evidence type="ECO:0000259" key="5">
    <source>
        <dbReference type="Pfam" id="PF26580"/>
    </source>
</evidence>
<dbReference type="Proteomes" id="UP000218690">
    <property type="component" value="Unassembled WGS sequence"/>
</dbReference>
<evidence type="ECO:0000313" key="6">
    <source>
        <dbReference type="EMBL" id="PCC82155.1"/>
    </source>
</evidence>
<feature type="compositionally biased region" description="Low complexity" evidence="3">
    <location>
        <begin position="33"/>
        <end position="49"/>
    </location>
</feature>
<organism evidence="6 7">
    <name type="scientific">Corynebacterium accolens</name>
    <dbReference type="NCBI Taxonomy" id="38284"/>
    <lineage>
        <taxon>Bacteria</taxon>
        <taxon>Bacillati</taxon>
        <taxon>Actinomycetota</taxon>
        <taxon>Actinomycetes</taxon>
        <taxon>Mycobacteriales</taxon>
        <taxon>Corynebacteriaceae</taxon>
        <taxon>Corynebacterium</taxon>
    </lineage>
</organism>
<feature type="region of interest" description="Disordered" evidence="3">
    <location>
        <begin position="168"/>
        <end position="214"/>
    </location>
</feature>
<accession>A0A2A4AEB9</accession>
<feature type="domain" description="Low molecular weight antigen MTB12-like C-terminal" evidence="5">
    <location>
        <begin position="52"/>
        <end position="161"/>
    </location>
</feature>
<sequence>MKFTKLGAALMAVSAATALAACSSSDEADKAKPSSAEKSSSAEETSIASTEIPDAAALNAILTKATDPNVPVEEKTKTVQGSEEAPELFDVMAASQAESGAVFEVVDPVLPGYSPESALATVNFSTPDGQGQTADQVEFVFENGDWKLSKNWACILVSNIVPPEQVPPMCADTAGGAAGAPAENAPAEQPTEGAPAEQPAEQPAEGAPAEQPAQ</sequence>
<dbReference type="EMBL" id="NWBP01000033">
    <property type="protein sequence ID" value="PCC82155.1"/>
    <property type="molecule type" value="Genomic_DNA"/>
</dbReference>
<dbReference type="InterPro" id="IPR058644">
    <property type="entry name" value="Mtb12-like_C"/>
</dbReference>
<reference evidence="6 7" key="1">
    <citation type="submission" date="2017-09" db="EMBL/GenBank/DDBJ databases">
        <title>Draft Genome Sequence of Corynebacterium accolens AH4003.</title>
        <authorList>
            <person name="Chen Y."/>
            <person name="Oosthuysen W.F."/>
            <person name="Kelley S."/>
            <person name="Horswill A."/>
        </authorList>
    </citation>
    <scope>NUCLEOTIDE SEQUENCE [LARGE SCALE GENOMIC DNA]</scope>
    <source>
        <strain evidence="6 7">AH4003</strain>
    </source>
</reference>
<comment type="similarity">
    <text evidence="2">Belongs to the MTB12 family.</text>
</comment>
<dbReference type="PROSITE" id="PS51257">
    <property type="entry name" value="PROKAR_LIPOPROTEIN"/>
    <property type="match status" value="1"/>
</dbReference>
<gene>
    <name evidence="6" type="ORF">COM45_10645</name>
</gene>
<feature type="chain" id="PRO_5039128068" description="Low molecular weight antigen MTB12-like C-terminal domain-containing protein" evidence="4">
    <location>
        <begin position="21"/>
        <end position="214"/>
    </location>
</feature>
<comment type="caution">
    <text evidence="6">The sequence shown here is derived from an EMBL/GenBank/DDBJ whole genome shotgun (WGS) entry which is preliminary data.</text>
</comment>
<evidence type="ECO:0000256" key="1">
    <source>
        <dbReference type="ARBA" id="ARBA00022729"/>
    </source>
</evidence>
<protein>
    <recommendedName>
        <fullName evidence="5">Low molecular weight antigen MTB12-like C-terminal domain-containing protein</fullName>
    </recommendedName>
</protein>
<keyword evidence="1 4" id="KW-0732">Signal</keyword>
<evidence type="ECO:0000256" key="4">
    <source>
        <dbReference type="SAM" id="SignalP"/>
    </source>
</evidence>
<feature type="compositionally biased region" description="Low complexity" evidence="3">
    <location>
        <begin position="171"/>
        <end position="214"/>
    </location>
</feature>
<feature type="signal peptide" evidence="4">
    <location>
        <begin position="1"/>
        <end position="20"/>
    </location>
</feature>
<evidence type="ECO:0000256" key="3">
    <source>
        <dbReference type="SAM" id="MobiDB-lite"/>
    </source>
</evidence>
<dbReference type="Pfam" id="PF26580">
    <property type="entry name" value="Mtb12_C"/>
    <property type="match status" value="1"/>
</dbReference>
<name>A0A2A4AEB9_9CORY</name>
<proteinExistence type="inferred from homology"/>